<sequence>MPSEQQPGEGHIAGSIIAISATRGNGELEASTGSRNGDGGNAVATLGTATGENLGWGKFSLAIDCDGLLQPDTNRSGLFTSKSAEEAAQYFCLSSLLPVSTLYKIKIKCIHTCGPIEFDEGSCLRTLTSMGDWLVAQYRDTERTAQYETWTNGRQGDWSEPDMVLIVNVE</sequence>
<evidence type="ECO:0000313" key="2">
    <source>
        <dbReference type="Proteomes" id="UP001521785"/>
    </source>
</evidence>
<protein>
    <submittedName>
        <fullName evidence="1">Uncharacterized protein</fullName>
    </submittedName>
</protein>
<keyword evidence="2" id="KW-1185">Reference proteome</keyword>
<comment type="caution">
    <text evidence="1">The sequence shown here is derived from an EMBL/GenBank/DDBJ whole genome shotgun (WGS) entry which is preliminary data.</text>
</comment>
<evidence type="ECO:0000313" key="1">
    <source>
        <dbReference type="EMBL" id="KAL1598037.1"/>
    </source>
</evidence>
<gene>
    <name evidence="1" type="ORF">SLS60_008525</name>
</gene>
<organism evidence="1 2">
    <name type="scientific">Paraconiothyrium brasiliense</name>
    <dbReference type="NCBI Taxonomy" id="300254"/>
    <lineage>
        <taxon>Eukaryota</taxon>
        <taxon>Fungi</taxon>
        <taxon>Dikarya</taxon>
        <taxon>Ascomycota</taxon>
        <taxon>Pezizomycotina</taxon>
        <taxon>Dothideomycetes</taxon>
        <taxon>Pleosporomycetidae</taxon>
        <taxon>Pleosporales</taxon>
        <taxon>Massarineae</taxon>
        <taxon>Didymosphaeriaceae</taxon>
        <taxon>Paraconiothyrium</taxon>
    </lineage>
</organism>
<accession>A0ABR3R0U4</accession>
<dbReference type="Proteomes" id="UP001521785">
    <property type="component" value="Unassembled WGS sequence"/>
</dbReference>
<reference evidence="1 2" key="1">
    <citation type="submission" date="2024-02" db="EMBL/GenBank/DDBJ databases">
        <title>De novo assembly and annotation of 12 fungi associated with fruit tree decline syndrome in Ontario, Canada.</title>
        <authorList>
            <person name="Sulman M."/>
            <person name="Ellouze W."/>
            <person name="Ilyukhin E."/>
        </authorList>
    </citation>
    <scope>NUCLEOTIDE SEQUENCE [LARGE SCALE GENOMIC DNA]</scope>
    <source>
        <strain evidence="1 2">M42-189</strain>
    </source>
</reference>
<dbReference type="EMBL" id="JAKJXO020000012">
    <property type="protein sequence ID" value="KAL1598037.1"/>
    <property type="molecule type" value="Genomic_DNA"/>
</dbReference>
<name>A0ABR3R0U4_9PLEO</name>
<proteinExistence type="predicted"/>